<evidence type="ECO:0000313" key="4">
    <source>
        <dbReference type="EMBL" id="KAK8772185.1"/>
    </source>
</evidence>
<organism evidence="4 5">
    <name type="scientific">Amblyomma americanum</name>
    <name type="common">Lone star tick</name>
    <dbReference type="NCBI Taxonomy" id="6943"/>
    <lineage>
        <taxon>Eukaryota</taxon>
        <taxon>Metazoa</taxon>
        <taxon>Ecdysozoa</taxon>
        <taxon>Arthropoda</taxon>
        <taxon>Chelicerata</taxon>
        <taxon>Arachnida</taxon>
        <taxon>Acari</taxon>
        <taxon>Parasitiformes</taxon>
        <taxon>Ixodida</taxon>
        <taxon>Ixodoidea</taxon>
        <taxon>Ixodidae</taxon>
        <taxon>Amblyomminae</taxon>
        <taxon>Amblyomma</taxon>
    </lineage>
</organism>
<accession>A0AAQ4EBP8</accession>
<keyword evidence="2" id="KW-0539">Nucleus</keyword>
<evidence type="ECO:0000313" key="5">
    <source>
        <dbReference type="Proteomes" id="UP001321473"/>
    </source>
</evidence>
<proteinExistence type="predicted"/>
<comment type="caution">
    <text evidence="4">The sequence shown here is derived from an EMBL/GenBank/DDBJ whole genome shotgun (WGS) entry which is preliminary data.</text>
</comment>
<dbReference type="InterPro" id="IPR025151">
    <property type="entry name" value="ELYS_dom"/>
</dbReference>
<evidence type="ECO:0000259" key="3">
    <source>
        <dbReference type="Pfam" id="PF13934"/>
    </source>
</evidence>
<dbReference type="AlphaFoldDB" id="A0AAQ4EBP8"/>
<gene>
    <name evidence="4" type="ORF">V5799_024568</name>
</gene>
<dbReference type="EMBL" id="JARKHS020018712">
    <property type="protein sequence ID" value="KAK8772185.1"/>
    <property type="molecule type" value="Genomic_DNA"/>
</dbReference>
<dbReference type="GO" id="GO:0005634">
    <property type="term" value="C:nucleus"/>
    <property type="evidence" value="ECO:0007669"/>
    <property type="project" value="UniProtKB-SubCell"/>
</dbReference>
<reference evidence="4 5" key="1">
    <citation type="journal article" date="2023" name="Arcadia Sci">
        <title>De novo assembly of a long-read Amblyomma americanum tick genome.</title>
        <authorList>
            <person name="Chou S."/>
            <person name="Poskanzer K.E."/>
            <person name="Rollins M."/>
            <person name="Thuy-Boun P.S."/>
        </authorList>
    </citation>
    <scope>NUCLEOTIDE SEQUENCE [LARGE SCALE GENOMIC DNA]</scope>
    <source>
        <strain evidence="4">F_SG_1</strain>
        <tissue evidence="4">Salivary glands</tissue>
    </source>
</reference>
<protein>
    <recommendedName>
        <fullName evidence="3">ELYS-like domain-containing protein</fullName>
    </recommendedName>
</protein>
<dbReference type="Pfam" id="PF13934">
    <property type="entry name" value="ELYS"/>
    <property type="match status" value="1"/>
</dbReference>
<sequence length="560" mass="63185">MLTRLEELRILYRLLGKAQGMQMANPRLVTVWHHVTSLLFKHLLALHFLIQSRFLPDHRVSESCLVYPCTALQTWCQQAKSDQGRNLLVDIVLVEAALGDTADPRTPLPEGYQPPSIYLIGGLEHWTPLHIYATIFHEYPLVKRKLKHLSSGFDLSTEVQNFVQDIWHLNHGKYEERVESRLQVQQQACAELRPLMGALWAPAVRLLTQCQPPLALRCLDCLQVAYATEQINLQLDLLLANCRVIDTLEEVRRHCHLSNLQQLLGCVKTMAKNLKVWEAREQMELFLQAPLPAAEEEQLVSCFCELVDPTWMRHVLQHFRQTGRPHAAFPLNGCLQELFREVRAQQSNLPEVRRKVFETQALVPSFMMSMSPPASQLKATARKQNQFGAPVQYPETVPTRVPLKGTTPRLPTQVTSARVTLYVAEASKPPARPSAPDKVAESESYASMFTPTVGHCTPRSLLEKDVGSILCTPSVILWHSHHRVTTSATQQSKSILSFNLKRRPVELPPVVATPVLPRGSEEKHAGACLTRTELGEDVQLIPADPSDRRLRFSISDSNSS</sequence>
<comment type="subcellular location">
    <subcellularLocation>
        <location evidence="1">Nucleus</location>
    </subcellularLocation>
</comment>
<name>A0AAQ4EBP8_AMBAM</name>
<evidence type="ECO:0000256" key="2">
    <source>
        <dbReference type="ARBA" id="ARBA00023242"/>
    </source>
</evidence>
<dbReference type="Proteomes" id="UP001321473">
    <property type="component" value="Unassembled WGS sequence"/>
</dbReference>
<evidence type="ECO:0000256" key="1">
    <source>
        <dbReference type="ARBA" id="ARBA00004123"/>
    </source>
</evidence>
<feature type="domain" description="ELYS-like" evidence="3">
    <location>
        <begin position="144"/>
        <end position="302"/>
    </location>
</feature>
<keyword evidence="5" id="KW-1185">Reference proteome</keyword>